<evidence type="ECO:0000313" key="3">
    <source>
        <dbReference type="EMBL" id="KAJ7370891.1"/>
    </source>
</evidence>
<gene>
    <name evidence="3" type="ORF">OS493_028962</name>
</gene>
<keyword evidence="2" id="KW-1133">Transmembrane helix</keyword>
<dbReference type="AlphaFoldDB" id="A0A9W9YWR6"/>
<organism evidence="3 4">
    <name type="scientific">Desmophyllum pertusum</name>
    <dbReference type="NCBI Taxonomy" id="174260"/>
    <lineage>
        <taxon>Eukaryota</taxon>
        <taxon>Metazoa</taxon>
        <taxon>Cnidaria</taxon>
        <taxon>Anthozoa</taxon>
        <taxon>Hexacorallia</taxon>
        <taxon>Scleractinia</taxon>
        <taxon>Caryophylliina</taxon>
        <taxon>Caryophylliidae</taxon>
        <taxon>Desmophyllum</taxon>
    </lineage>
</organism>
<feature type="compositionally biased region" description="Polar residues" evidence="1">
    <location>
        <begin position="337"/>
        <end position="346"/>
    </location>
</feature>
<keyword evidence="2" id="KW-0472">Membrane</keyword>
<evidence type="ECO:0000313" key="4">
    <source>
        <dbReference type="Proteomes" id="UP001163046"/>
    </source>
</evidence>
<protein>
    <submittedName>
        <fullName evidence="3">Uncharacterized protein</fullName>
    </submittedName>
</protein>
<comment type="caution">
    <text evidence="3">The sequence shown here is derived from an EMBL/GenBank/DDBJ whole genome shotgun (WGS) entry which is preliminary data.</text>
</comment>
<accession>A0A9W9YWR6</accession>
<feature type="compositionally biased region" description="Basic and acidic residues" evidence="1">
    <location>
        <begin position="383"/>
        <end position="399"/>
    </location>
</feature>
<feature type="compositionally biased region" description="Basic and acidic residues" evidence="1">
    <location>
        <begin position="286"/>
        <end position="298"/>
    </location>
</feature>
<feature type="region of interest" description="Disordered" evidence="1">
    <location>
        <begin position="258"/>
        <end position="305"/>
    </location>
</feature>
<dbReference type="Proteomes" id="UP001163046">
    <property type="component" value="Unassembled WGS sequence"/>
</dbReference>
<keyword evidence="2" id="KW-0812">Transmembrane</keyword>
<feature type="region of interest" description="Disordered" evidence="1">
    <location>
        <begin position="333"/>
        <end position="475"/>
    </location>
</feature>
<proteinExistence type="predicted"/>
<feature type="region of interest" description="Disordered" evidence="1">
    <location>
        <begin position="491"/>
        <end position="526"/>
    </location>
</feature>
<keyword evidence="4" id="KW-1185">Reference proteome</keyword>
<sequence length="556" mass="62447">MKYTLPRCELYKGDNVVNITFKMTANQWKDDTFRESISQAFTEYCSSQRPCNLRNSLEDATSRRSNPIDTIVFRPDDVMVLRRYPEEQPGMFSVVSAVLVPSNEPRLSQRETIPAVVLCRMVVKTSKRISKYMGNIDIIFINGEKDPSCVSDVENMKDNVNTNGGKTGQRREKLSSEGIIGVVVAAILLLIFIIFAAVFVLRLRRRPNPAEKYSLSSSFNNPGYEPHLDHNVENPDASLFTIPEYEEIPIIITSAKKENKRQTTSTHRQEGDGVYAEIGPSLTAKKTRDHDHEQDSERSHRRTTGCLPCQEMAMVSRSNPIYALFVGELKSKRNNRGKTNSSLNNNRLDKGTRENISACGPKGTTSTCPSRKKSSDSCYPSLAKRELRRDAKRTGELHYSKTPRGLPVPAARSNAPLGVTSAKPSHGSEFESTGYAQLDPSTLVHSGNRKDPRKSRTTQDQLPHMNNGRPNLERHSTVEDNRSYSWNMENKAVKTSRPLSPRTSNSGQVGYPEGQITDENNTQHKNNQGVWDANSRVEEALILHFTNEICPEETII</sequence>
<evidence type="ECO:0000256" key="1">
    <source>
        <dbReference type="SAM" id="MobiDB-lite"/>
    </source>
</evidence>
<dbReference type="EMBL" id="MU826854">
    <property type="protein sequence ID" value="KAJ7370891.1"/>
    <property type="molecule type" value="Genomic_DNA"/>
</dbReference>
<feature type="compositionally biased region" description="Polar residues" evidence="1">
    <location>
        <begin position="497"/>
        <end position="508"/>
    </location>
</feature>
<feature type="compositionally biased region" description="Polar residues" evidence="1">
    <location>
        <begin position="517"/>
        <end position="526"/>
    </location>
</feature>
<reference evidence="3" key="1">
    <citation type="submission" date="2023-01" db="EMBL/GenBank/DDBJ databases">
        <title>Genome assembly of the deep-sea coral Lophelia pertusa.</title>
        <authorList>
            <person name="Herrera S."/>
            <person name="Cordes E."/>
        </authorList>
    </citation>
    <scope>NUCLEOTIDE SEQUENCE</scope>
    <source>
        <strain evidence="3">USNM1676648</strain>
        <tissue evidence="3">Polyp</tissue>
    </source>
</reference>
<name>A0A9W9YWR6_9CNID</name>
<feature type="compositionally biased region" description="Basic and acidic residues" evidence="1">
    <location>
        <begin position="258"/>
        <end position="271"/>
    </location>
</feature>
<feature type="compositionally biased region" description="Polar residues" evidence="1">
    <location>
        <begin position="430"/>
        <end position="445"/>
    </location>
</feature>
<evidence type="ECO:0000256" key="2">
    <source>
        <dbReference type="SAM" id="Phobius"/>
    </source>
</evidence>
<feature type="transmembrane region" description="Helical" evidence="2">
    <location>
        <begin position="179"/>
        <end position="201"/>
    </location>
</feature>